<evidence type="ECO:0000313" key="1">
    <source>
        <dbReference type="EMBL" id="ETJ26877.1"/>
    </source>
</evidence>
<dbReference type="EMBL" id="AZMM01017200">
    <property type="protein sequence ID" value="ETJ26877.1"/>
    <property type="molecule type" value="Genomic_DNA"/>
</dbReference>
<protein>
    <recommendedName>
        <fullName evidence="2">Shikimate kinase</fullName>
    </recommendedName>
</protein>
<organism evidence="1">
    <name type="scientific">human gut metagenome</name>
    <dbReference type="NCBI Taxonomy" id="408170"/>
    <lineage>
        <taxon>unclassified sequences</taxon>
        <taxon>metagenomes</taxon>
        <taxon>organismal metagenomes</taxon>
    </lineage>
</organism>
<proteinExistence type="predicted"/>
<reference evidence="1" key="1">
    <citation type="submission" date="2013-12" db="EMBL/GenBank/DDBJ databases">
        <title>A Varibaculum cambriense genome reconstructed from a premature infant gut community with otherwise low bacterial novelty that shifts toward anaerobic metabolism during the third week of life.</title>
        <authorList>
            <person name="Brown C.T."/>
            <person name="Sharon I."/>
            <person name="Thomas B.C."/>
            <person name="Castelle C.J."/>
            <person name="Morowitz M.J."/>
            <person name="Banfield J.F."/>
        </authorList>
    </citation>
    <scope>NUCLEOTIDE SEQUENCE</scope>
</reference>
<evidence type="ECO:0008006" key="2">
    <source>
        <dbReference type="Google" id="ProtNLM"/>
    </source>
</evidence>
<comment type="caution">
    <text evidence="1">The sequence shown here is derived from an EMBL/GenBank/DDBJ whole genome shotgun (WGS) entry which is preliminary data.</text>
</comment>
<accession>W1X939</accession>
<feature type="non-terminal residue" evidence="1">
    <location>
        <position position="55"/>
    </location>
</feature>
<gene>
    <name evidence="1" type="ORF">Q604_UNBC17200G0001</name>
</gene>
<name>W1X939_9ZZZZ</name>
<sequence length="55" mass="6305">MNVVIIGVQASGKMTIGQEIEKMTDMTLFHNHDSIDFVRRFMEYGLSQLNLFGKL</sequence>
<dbReference type="AlphaFoldDB" id="W1X939"/>